<reference evidence="2 3" key="1">
    <citation type="journal article" date="2019" name="Int. J. Syst. Evol. Microbiol.">
        <title>The Global Catalogue of Microorganisms (GCM) 10K type strain sequencing project: providing services to taxonomists for standard genome sequencing and annotation.</title>
        <authorList>
            <consortium name="The Broad Institute Genomics Platform"/>
            <consortium name="The Broad Institute Genome Sequencing Center for Infectious Disease"/>
            <person name="Wu L."/>
            <person name="Ma J."/>
        </authorList>
    </citation>
    <scope>NUCLEOTIDE SEQUENCE [LARGE SCALE GENOMIC DNA]</scope>
    <source>
        <strain evidence="2 3">GX26</strain>
    </source>
</reference>
<gene>
    <name evidence="2" type="ORF">ACFQGB_18420</name>
</gene>
<protein>
    <recommendedName>
        <fullName evidence="4">HEAT repeat-containing protein</fullName>
    </recommendedName>
</protein>
<name>A0ABD5VH75_9EURY</name>
<evidence type="ECO:0008006" key="4">
    <source>
        <dbReference type="Google" id="ProtNLM"/>
    </source>
</evidence>
<feature type="region of interest" description="Disordered" evidence="1">
    <location>
        <begin position="117"/>
        <end position="137"/>
    </location>
</feature>
<dbReference type="AlphaFoldDB" id="A0ABD5VH75"/>
<dbReference type="Proteomes" id="UP001596395">
    <property type="component" value="Unassembled WGS sequence"/>
</dbReference>
<dbReference type="RefSeq" id="WP_336351790.1">
    <property type="nucleotide sequence ID" value="NZ_JAZAQL010000004.1"/>
</dbReference>
<comment type="caution">
    <text evidence="2">The sequence shown here is derived from an EMBL/GenBank/DDBJ whole genome shotgun (WGS) entry which is preliminary data.</text>
</comment>
<dbReference type="SUPFAM" id="SSF48371">
    <property type="entry name" value="ARM repeat"/>
    <property type="match status" value="1"/>
</dbReference>
<proteinExistence type="predicted"/>
<accession>A0ABD5VH75</accession>
<evidence type="ECO:0000313" key="2">
    <source>
        <dbReference type="EMBL" id="MFC6954847.1"/>
    </source>
</evidence>
<dbReference type="EMBL" id="JBHSXN010000004">
    <property type="protein sequence ID" value="MFC6954847.1"/>
    <property type="molecule type" value="Genomic_DNA"/>
</dbReference>
<evidence type="ECO:0000313" key="3">
    <source>
        <dbReference type="Proteomes" id="UP001596395"/>
    </source>
</evidence>
<evidence type="ECO:0000256" key="1">
    <source>
        <dbReference type="SAM" id="MobiDB-lite"/>
    </source>
</evidence>
<dbReference type="InterPro" id="IPR016024">
    <property type="entry name" value="ARM-type_fold"/>
</dbReference>
<sequence>MSDANDRAADVRDSVAALETRLRADPGSVVSTVIERREAVGELRSLVRSTDVTVHDPEPLAPETVGSLVDALVDAFEHAHAVQTGSRATALFNVTTHARDLQTDVLATLARLLDVSADGAPPMPRVDGGSRPPALAGEADGRRRLEALAAAGASALSAPPSHDAVKPAISLLGAVSVLDPAAVGSREDVASVAPTLAGGFRATDATNVRLPILRALHAVCEHHHPGVPARPDLVNVVDTARAADDHVVRAGGLALATTLEGRPGSDATQTATGTVTVEDGDVAAFLDAVVAGVDASGPPLRYAALVEAIDSGVVASVDERSFQRLVDVVAADEELVDIGGPVPIPVDSFEELREQAVAAIDHLVDADCVPSSTTVDAAEVVGALAARDRGHETYARALARLAEADLVEPDPQRLAAAVRSLTDDTHLRLLSTTALRRLVDADLAARRDVIRLRDRLVEAIATERSHWAAEALGELAADFPAVDVSDPLPVASLVADVRAVSGSKSVLAAKTLTVLVDAGVRTEAIDVSLRTLRRAARAPEMGDTGAVRSLLETLADEGLAPTLPDAVRRQYAFLVRKDPGLTPDDGLRAIEASASEVTGTTEGLEEVANAAAAVVPRASADACRHAAAIVVACMPPAADGVDLSGVVESLAAAVPALGPSARNHQYELLVDLLEAGASGVDAIPVSAVVRDVRERTIADDTAVDLLAVLVARQASEVSGSRLESTLWFALEEVTGGADQAVEALVELARQDAVPAARVAKGFTAAVRADDRRPASGIVRHRALGGLGVLATTGELSTAPSALRTTLVATFLEHGRDSMAGVLETLVESNAFPPADLAARLAHRAPATRALTAPSWLDSPTPGTLALLETATARDPDAFQRYAPALRRLLRGDALDPSERVTVIRILQRLTATASNPRTATPI</sequence>
<organism evidence="2 3">
    <name type="scientific">Halorubellus litoreus</name>
    <dbReference type="NCBI Taxonomy" id="755308"/>
    <lineage>
        <taxon>Archaea</taxon>
        <taxon>Methanobacteriati</taxon>
        <taxon>Methanobacteriota</taxon>
        <taxon>Stenosarchaea group</taxon>
        <taxon>Halobacteria</taxon>
        <taxon>Halobacteriales</taxon>
        <taxon>Halorubellaceae</taxon>
        <taxon>Halorubellus</taxon>
    </lineage>
</organism>
<keyword evidence="3" id="KW-1185">Reference proteome</keyword>